<dbReference type="PANTHER" id="PTHR43030:SF1">
    <property type="entry name" value="PHOSPHOENOLPYRUVATE SYNTHASE"/>
    <property type="match status" value="1"/>
</dbReference>
<comment type="catalytic activity">
    <reaction evidence="14">
        <text>pyruvate + ATP + H2O = phosphoenolpyruvate + AMP + phosphate + 2 H(+)</text>
        <dbReference type="Rhea" id="RHEA:11364"/>
        <dbReference type="ChEBI" id="CHEBI:15361"/>
        <dbReference type="ChEBI" id="CHEBI:15377"/>
        <dbReference type="ChEBI" id="CHEBI:15378"/>
        <dbReference type="ChEBI" id="CHEBI:30616"/>
        <dbReference type="ChEBI" id="CHEBI:43474"/>
        <dbReference type="ChEBI" id="CHEBI:58702"/>
        <dbReference type="ChEBI" id="CHEBI:456215"/>
        <dbReference type="EC" id="2.7.9.2"/>
    </reaction>
</comment>
<evidence type="ECO:0000256" key="5">
    <source>
        <dbReference type="ARBA" id="ARBA00011996"/>
    </source>
</evidence>
<comment type="caution">
    <text evidence="17">The sequence shown here is derived from an EMBL/GenBank/DDBJ whole genome shotgun (WGS) entry which is preliminary data.</text>
</comment>
<dbReference type="PANTHER" id="PTHR43030">
    <property type="entry name" value="PHOSPHOENOLPYRUVATE SYNTHASE"/>
    <property type="match status" value="1"/>
</dbReference>
<gene>
    <name evidence="17" type="ORF">A2822_01350</name>
</gene>
<keyword evidence="9" id="KW-0547">Nucleotide-binding</keyword>
<evidence type="ECO:0000256" key="2">
    <source>
        <dbReference type="ARBA" id="ARBA00002988"/>
    </source>
</evidence>
<evidence type="ECO:0000256" key="3">
    <source>
        <dbReference type="ARBA" id="ARBA00004742"/>
    </source>
</evidence>
<name>A0A1G2HXJ5_9BACT</name>
<evidence type="ECO:0000256" key="14">
    <source>
        <dbReference type="ARBA" id="ARBA00047700"/>
    </source>
</evidence>
<keyword evidence="11" id="KW-0067">ATP-binding</keyword>
<evidence type="ECO:0000259" key="16">
    <source>
        <dbReference type="Pfam" id="PF01326"/>
    </source>
</evidence>
<protein>
    <recommendedName>
        <fullName evidence="6">Phosphoenolpyruvate synthase</fullName>
        <ecNumber evidence="5">2.7.9.2</ecNumber>
    </recommendedName>
    <alternativeName>
        <fullName evidence="13">Pyruvate, water dikinase</fullName>
    </alternativeName>
</protein>
<evidence type="ECO:0000313" key="17">
    <source>
        <dbReference type="EMBL" id="OGZ66548.1"/>
    </source>
</evidence>
<keyword evidence="12" id="KW-0460">Magnesium</keyword>
<sequence length="704" mass="79094">MKFTKNFTELRKDDAAIAGGKGASLGEMTQAGIPVPPGFVVLSSAFEQFLKETDLNVEIDTVLHSVNHQEIHTVEHASEKIQALILKAKMPEDIGQEIQAEFKKLGAEFVAVRSSATAEDSSAAAWAGQLDSFLNTIEKDLLEKVQHCWASLFTPRAIFYRFEKGLHTQKISVAVVIQKMVESETAGIAFSVHPVTEDRNQLIIEGALGLGEAVVSGQITPDSYVVEKNPFRIIDKNVVTQERGLFRLGSHSKQKHPYKLEFVRMSGGDKAQSGNEWADIPPAEGEKQVLSDEQILELSELILKIEKHYGFPCDIEWARAGRKFYIVQSRPITTLSKLPTTSEAKQKLVFEKSITRDWGMIYAEIWHKVFTEEFKKQLGWGYTEVVFEGKDNTISVYRAPAEHIDGMRGFILSCLSEKPNWLKEHARIVVEQVKAVFDLLEILRGKEYSTYSPKELANIFQEFIIRNVKLGPAFIMMLWFPIQMEDYPLAEKYGNDVQLAKDTRAQIEKIGPLVDVFGREIASEVLRRSQLPEKLTRFVMIEEILEYLKAQKKLDAKKIEARSNYFLVTRKGIIHKDIDDYLKNSGFELKKQDLKKASEIKGKAAYKGHAIGVVRIIRSKEGFGNFNEGEILVTTMTTPDFLPVLEKASAFVTDEGGVTSHAAIIAREMGKPCIIGTKIATQVLKNGDLVEVDADKGVVRILNK</sequence>
<dbReference type="InterPro" id="IPR036637">
    <property type="entry name" value="Phosphohistidine_dom_sf"/>
</dbReference>
<evidence type="ECO:0000313" key="18">
    <source>
        <dbReference type="Proteomes" id="UP000178774"/>
    </source>
</evidence>
<dbReference type="SUPFAM" id="SSF56059">
    <property type="entry name" value="Glutathione synthetase ATP-binding domain-like"/>
    <property type="match status" value="1"/>
</dbReference>
<dbReference type="Gene3D" id="3.50.30.10">
    <property type="entry name" value="Phosphohistidine domain"/>
    <property type="match status" value="1"/>
</dbReference>
<dbReference type="InterPro" id="IPR018274">
    <property type="entry name" value="PEP_util_AS"/>
</dbReference>
<dbReference type="EMBL" id="MHOP01000004">
    <property type="protein sequence ID" value="OGZ66548.1"/>
    <property type="molecule type" value="Genomic_DNA"/>
</dbReference>
<evidence type="ECO:0000256" key="6">
    <source>
        <dbReference type="ARBA" id="ARBA00021623"/>
    </source>
</evidence>
<evidence type="ECO:0000256" key="4">
    <source>
        <dbReference type="ARBA" id="ARBA00007837"/>
    </source>
</evidence>
<keyword evidence="8" id="KW-0479">Metal-binding</keyword>
<dbReference type="Pfam" id="PF01326">
    <property type="entry name" value="PPDK_N"/>
    <property type="match status" value="1"/>
</dbReference>
<comment type="pathway">
    <text evidence="3">Carbohydrate biosynthesis; gluconeogenesis.</text>
</comment>
<evidence type="ECO:0000256" key="7">
    <source>
        <dbReference type="ARBA" id="ARBA00022679"/>
    </source>
</evidence>
<comment type="cofactor">
    <cofactor evidence="1">
        <name>Mg(2+)</name>
        <dbReference type="ChEBI" id="CHEBI:18420"/>
    </cofactor>
</comment>
<proteinExistence type="inferred from homology"/>
<feature type="domain" description="Pyruvate phosphate dikinase AMP/ATP-binding" evidence="16">
    <location>
        <begin position="17"/>
        <end position="343"/>
    </location>
</feature>
<evidence type="ECO:0000259" key="15">
    <source>
        <dbReference type="Pfam" id="PF00391"/>
    </source>
</evidence>
<feature type="domain" description="PEP-utilising enzyme mobile" evidence="15">
    <location>
        <begin position="626"/>
        <end position="697"/>
    </location>
</feature>
<evidence type="ECO:0000256" key="12">
    <source>
        <dbReference type="ARBA" id="ARBA00022842"/>
    </source>
</evidence>
<evidence type="ECO:0000256" key="10">
    <source>
        <dbReference type="ARBA" id="ARBA00022777"/>
    </source>
</evidence>
<evidence type="ECO:0000256" key="1">
    <source>
        <dbReference type="ARBA" id="ARBA00001946"/>
    </source>
</evidence>
<dbReference type="InterPro" id="IPR006319">
    <property type="entry name" value="PEP_synth"/>
</dbReference>
<evidence type="ECO:0000256" key="9">
    <source>
        <dbReference type="ARBA" id="ARBA00022741"/>
    </source>
</evidence>
<keyword evidence="10" id="KW-0418">Kinase</keyword>
<dbReference type="Pfam" id="PF00391">
    <property type="entry name" value="PEP-utilizers"/>
    <property type="match status" value="1"/>
</dbReference>
<dbReference type="InterPro" id="IPR008279">
    <property type="entry name" value="PEP-util_enz_mobile_dom"/>
</dbReference>
<evidence type="ECO:0000256" key="8">
    <source>
        <dbReference type="ARBA" id="ARBA00022723"/>
    </source>
</evidence>
<dbReference type="Gene3D" id="3.30.470.20">
    <property type="entry name" value="ATP-grasp fold, B domain"/>
    <property type="match status" value="1"/>
</dbReference>
<dbReference type="UniPathway" id="UPA00138"/>
<dbReference type="Gene3D" id="3.30.1490.20">
    <property type="entry name" value="ATP-grasp fold, A domain"/>
    <property type="match status" value="1"/>
</dbReference>
<dbReference type="GO" id="GO:0046872">
    <property type="term" value="F:metal ion binding"/>
    <property type="evidence" value="ECO:0007669"/>
    <property type="project" value="UniProtKB-KW"/>
</dbReference>
<dbReference type="Proteomes" id="UP000178774">
    <property type="component" value="Unassembled WGS sequence"/>
</dbReference>
<dbReference type="InterPro" id="IPR002192">
    <property type="entry name" value="PPDK_AMP/ATP-bd"/>
</dbReference>
<keyword evidence="7" id="KW-0808">Transferase</keyword>
<dbReference type="InterPro" id="IPR013815">
    <property type="entry name" value="ATP_grasp_subdomain_1"/>
</dbReference>
<evidence type="ECO:0000256" key="11">
    <source>
        <dbReference type="ARBA" id="ARBA00022840"/>
    </source>
</evidence>
<dbReference type="GO" id="GO:0005524">
    <property type="term" value="F:ATP binding"/>
    <property type="evidence" value="ECO:0007669"/>
    <property type="project" value="UniProtKB-KW"/>
</dbReference>
<evidence type="ECO:0000256" key="13">
    <source>
        <dbReference type="ARBA" id="ARBA00033470"/>
    </source>
</evidence>
<comment type="similarity">
    <text evidence="4">Belongs to the PEP-utilizing enzyme family.</text>
</comment>
<accession>A0A1G2HXJ5</accession>
<dbReference type="PROSITE" id="PS00370">
    <property type="entry name" value="PEP_ENZYMES_PHOS_SITE"/>
    <property type="match status" value="1"/>
</dbReference>
<dbReference type="AlphaFoldDB" id="A0A1G2HXJ5"/>
<reference evidence="17 18" key="1">
    <citation type="journal article" date="2016" name="Nat. Commun.">
        <title>Thousands of microbial genomes shed light on interconnected biogeochemical processes in an aquifer system.</title>
        <authorList>
            <person name="Anantharaman K."/>
            <person name="Brown C.T."/>
            <person name="Hug L.A."/>
            <person name="Sharon I."/>
            <person name="Castelle C.J."/>
            <person name="Probst A.J."/>
            <person name="Thomas B.C."/>
            <person name="Singh A."/>
            <person name="Wilkins M.J."/>
            <person name="Karaoz U."/>
            <person name="Brodie E.L."/>
            <person name="Williams K.H."/>
            <person name="Hubbard S.S."/>
            <person name="Banfield J.F."/>
        </authorList>
    </citation>
    <scope>NUCLEOTIDE SEQUENCE [LARGE SCALE GENOMIC DNA]</scope>
</reference>
<dbReference type="SUPFAM" id="SSF52009">
    <property type="entry name" value="Phosphohistidine domain"/>
    <property type="match status" value="1"/>
</dbReference>
<dbReference type="EC" id="2.7.9.2" evidence="5"/>
<comment type="function">
    <text evidence="2">Catalyzes the phosphorylation of pyruvate to phosphoenolpyruvate.</text>
</comment>
<organism evidence="17 18">
    <name type="scientific">Candidatus Staskawiczbacteria bacterium RIFCSPHIGHO2_01_FULL_41_41</name>
    <dbReference type="NCBI Taxonomy" id="1802203"/>
    <lineage>
        <taxon>Bacteria</taxon>
        <taxon>Candidatus Staskawicziibacteriota</taxon>
    </lineage>
</organism>
<dbReference type="GO" id="GO:0006094">
    <property type="term" value="P:gluconeogenesis"/>
    <property type="evidence" value="ECO:0007669"/>
    <property type="project" value="UniProtKB-UniPathway"/>
</dbReference>
<dbReference type="GO" id="GO:0008986">
    <property type="term" value="F:pyruvate, water dikinase activity"/>
    <property type="evidence" value="ECO:0007669"/>
    <property type="project" value="UniProtKB-EC"/>
</dbReference>